<evidence type="ECO:0000313" key="3">
    <source>
        <dbReference type="Proteomes" id="UP000005707"/>
    </source>
</evidence>
<reference evidence="2 3" key="1">
    <citation type="journal article" date="2011" name="J. Bacteriol.">
        <title>Genome sequence of Haloplasma contractile, an unusual contractile bacterium from a deep-sea anoxic brine lake.</title>
        <authorList>
            <person name="Antunes A."/>
            <person name="Alam I."/>
            <person name="El Dorry H."/>
            <person name="Siam R."/>
            <person name="Robertson A."/>
            <person name="Bajic V.B."/>
            <person name="Stingl U."/>
        </authorList>
    </citation>
    <scope>NUCLEOTIDE SEQUENCE [LARGE SCALE GENOMIC DNA]</scope>
    <source>
        <strain evidence="2 3">SSD-17B</strain>
    </source>
</reference>
<accession>F7PSA7</accession>
<proteinExistence type="predicted"/>
<dbReference type="Gene3D" id="3.40.630.30">
    <property type="match status" value="1"/>
</dbReference>
<feature type="domain" description="N-acetyltransferase" evidence="1">
    <location>
        <begin position="1"/>
        <end position="147"/>
    </location>
</feature>
<evidence type="ECO:0000259" key="1">
    <source>
        <dbReference type="PROSITE" id="PS51186"/>
    </source>
</evidence>
<dbReference type="Pfam" id="PF00583">
    <property type="entry name" value="Acetyltransf_1"/>
    <property type="match status" value="1"/>
</dbReference>
<dbReference type="eggNOG" id="COG0456">
    <property type="taxonomic scope" value="Bacteria"/>
</dbReference>
<keyword evidence="2" id="KW-0808">Transferase</keyword>
<dbReference type="RefSeq" id="WP_008824716.1">
    <property type="nucleotide sequence ID" value="NZ_AFNU02000024.1"/>
</dbReference>
<dbReference type="STRING" id="1033810.HLPCO_003097"/>
<dbReference type="AlphaFoldDB" id="F7PSA7"/>
<protein>
    <submittedName>
        <fullName evidence="2">Spermine-spermidine acetyltransferase protein</fullName>
        <ecNumber evidence="2">2.3.1.57</ecNumber>
    </submittedName>
</protein>
<dbReference type="OrthoDB" id="9127144at2"/>
<dbReference type="PROSITE" id="PS51186">
    <property type="entry name" value="GNAT"/>
    <property type="match status" value="1"/>
</dbReference>
<dbReference type="PANTHER" id="PTHR43617:SF2">
    <property type="entry name" value="UPF0039 PROTEIN SLL0451"/>
    <property type="match status" value="1"/>
</dbReference>
<dbReference type="InterPro" id="IPR016181">
    <property type="entry name" value="Acyl_CoA_acyltransferase"/>
</dbReference>
<keyword evidence="3" id="KW-1185">Reference proteome</keyword>
<dbReference type="Proteomes" id="UP000005707">
    <property type="component" value="Unassembled WGS sequence"/>
</dbReference>
<comment type="caution">
    <text evidence="2">The sequence shown here is derived from an EMBL/GenBank/DDBJ whole genome shotgun (WGS) entry which is preliminary data.</text>
</comment>
<dbReference type="EMBL" id="AFNU02000024">
    <property type="protein sequence ID" value="ERJ10898.1"/>
    <property type="molecule type" value="Genomic_DNA"/>
</dbReference>
<keyword evidence="2" id="KW-0012">Acyltransferase</keyword>
<dbReference type="CDD" id="cd04301">
    <property type="entry name" value="NAT_SF"/>
    <property type="match status" value="1"/>
</dbReference>
<dbReference type="PANTHER" id="PTHR43617">
    <property type="entry name" value="L-AMINO ACID N-ACETYLTRANSFERASE"/>
    <property type="match status" value="1"/>
</dbReference>
<sequence length="147" mass="17162">MDLIRFMEVDEQNFYKCLELSVTDEQSQYVAANVFSIAQAYVYEAWTPLCIYYDDQLIGFTLYGIDPDDKEVWIIRFMIDKQVQNRGFGKLAMIKLLGIIEQHYRCSKIRLGTKPENAVAQKLYEGVGFKNTGKMIEGELLFEKQLY</sequence>
<name>F7PSA7_9MOLU</name>
<organism evidence="2 3">
    <name type="scientific">Haloplasma contractile SSD-17B</name>
    <dbReference type="NCBI Taxonomy" id="1033810"/>
    <lineage>
        <taxon>Bacteria</taxon>
        <taxon>Bacillati</taxon>
        <taxon>Mycoplasmatota</taxon>
        <taxon>Mollicutes</taxon>
        <taxon>Haloplasmatales</taxon>
        <taxon>Haloplasmataceae</taxon>
        <taxon>Haloplasma</taxon>
    </lineage>
</organism>
<dbReference type="FunCoup" id="F7PSA7">
    <property type="interactions" value="6"/>
</dbReference>
<dbReference type="InterPro" id="IPR050276">
    <property type="entry name" value="MshD_Acetyltransferase"/>
</dbReference>
<evidence type="ECO:0000313" key="2">
    <source>
        <dbReference type="EMBL" id="ERJ10898.1"/>
    </source>
</evidence>
<dbReference type="SUPFAM" id="SSF55729">
    <property type="entry name" value="Acyl-CoA N-acyltransferases (Nat)"/>
    <property type="match status" value="1"/>
</dbReference>
<dbReference type="GO" id="GO:0004145">
    <property type="term" value="F:diamine N-acetyltransferase activity"/>
    <property type="evidence" value="ECO:0007669"/>
    <property type="project" value="UniProtKB-EC"/>
</dbReference>
<dbReference type="EC" id="2.3.1.57" evidence="2"/>
<dbReference type="InterPro" id="IPR000182">
    <property type="entry name" value="GNAT_dom"/>
</dbReference>
<dbReference type="InParanoid" id="F7PSA7"/>
<reference evidence="2 3" key="2">
    <citation type="journal article" date="2013" name="PLoS ONE">
        <title>INDIGO - INtegrated Data Warehouse of MIcrobial GenOmes with Examples from the Red Sea Extremophiles.</title>
        <authorList>
            <person name="Alam I."/>
            <person name="Antunes A."/>
            <person name="Kamau A.A."/>
            <person name="Ba Alawi W."/>
            <person name="Kalkatawi M."/>
            <person name="Stingl U."/>
            <person name="Bajic V.B."/>
        </authorList>
    </citation>
    <scope>NUCLEOTIDE SEQUENCE [LARGE SCALE GENOMIC DNA]</scope>
    <source>
        <strain evidence="2 3">SSD-17B</strain>
    </source>
</reference>
<gene>
    <name evidence="2" type="primary">bltD</name>
    <name evidence="2" type="ORF">HLPCO_003097</name>
</gene>